<feature type="transmembrane region" description="Helical" evidence="1">
    <location>
        <begin position="59"/>
        <end position="78"/>
    </location>
</feature>
<dbReference type="EMBL" id="KZ149937">
    <property type="protein sequence ID" value="PZC77090.1"/>
    <property type="molecule type" value="Genomic_DNA"/>
</dbReference>
<accession>A0A2W1BWB7</accession>
<dbReference type="Proteomes" id="UP000249218">
    <property type="component" value="Unassembled WGS sequence"/>
</dbReference>
<evidence type="ECO:0000256" key="1">
    <source>
        <dbReference type="SAM" id="Phobius"/>
    </source>
</evidence>
<keyword evidence="1" id="KW-0472">Membrane</keyword>
<evidence type="ECO:0000313" key="3">
    <source>
        <dbReference type="Proteomes" id="UP000249218"/>
    </source>
</evidence>
<keyword evidence="1" id="KW-1133">Transmembrane helix</keyword>
<keyword evidence="1" id="KW-0812">Transmembrane</keyword>
<organism evidence="2 3">
    <name type="scientific">Helicoverpa armigera</name>
    <name type="common">Cotton bollworm</name>
    <name type="synonym">Heliothis armigera</name>
    <dbReference type="NCBI Taxonomy" id="29058"/>
    <lineage>
        <taxon>Eukaryota</taxon>
        <taxon>Metazoa</taxon>
        <taxon>Ecdysozoa</taxon>
        <taxon>Arthropoda</taxon>
        <taxon>Hexapoda</taxon>
        <taxon>Insecta</taxon>
        <taxon>Pterygota</taxon>
        <taxon>Neoptera</taxon>
        <taxon>Endopterygota</taxon>
        <taxon>Lepidoptera</taxon>
        <taxon>Glossata</taxon>
        <taxon>Ditrysia</taxon>
        <taxon>Noctuoidea</taxon>
        <taxon>Noctuidae</taxon>
        <taxon>Heliothinae</taxon>
        <taxon>Helicoverpa</taxon>
    </lineage>
</organism>
<proteinExistence type="predicted"/>
<reference evidence="2 3" key="1">
    <citation type="journal article" date="2017" name="BMC Biol.">
        <title>Genomic innovations, transcriptional plasticity and gene loss underlying the evolution and divergence of two highly polyphagous and invasive Helicoverpa pest species.</title>
        <authorList>
            <person name="Pearce S.L."/>
            <person name="Clarke D.F."/>
            <person name="East P.D."/>
            <person name="Elfekih S."/>
            <person name="Gordon K.H."/>
            <person name="Jermiin L.S."/>
            <person name="McGaughran A."/>
            <person name="Oakeshott J.G."/>
            <person name="Papanikolaou A."/>
            <person name="Perera O.P."/>
            <person name="Rane R.V."/>
            <person name="Richards S."/>
            <person name="Tay W.T."/>
            <person name="Walsh T.K."/>
            <person name="Anderson A."/>
            <person name="Anderson C.J."/>
            <person name="Asgari S."/>
            <person name="Board P.G."/>
            <person name="Bretschneider A."/>
            <person name="Campbell P.M."/>
            <person name="Chertemps T."/>
            <person name="Christeller J.T."/>
            <person name="Coppin C.W."/>
            <person name="Downes S.J."/>
            <person name="Duan G."/>
            <person name="Farnsworth C.A."/>
            <person name="Good R.T."/>
            <person name="Han L.B."/>
            <person name="Han Y.C."/>
            <person name="Hatje K."/>
            <person name="Horne I."/>
            <person name="Huang Y.P."/>
            <person name="Hughes D.S."/>
            <person name="Jacquin-Joly E."/>
            <person name="James W."/>
            <person name="Jhangiani S."/>
            <person name="Kollmar M."/>
            <person name="Kuwar S.S."/>
            <person name="Li S."/>
            <person name="Liu N.Y."/>
            <person name="Maibeche M.T."/>
            <person name="Miller J.R."/>
            <person name="Montagne N."/>
            <person name="Perry T."/>
            <person name="Qu J."/>
            <person name="Song S.V."/>
            <person name="Sutton G.G."/>
            <person name="Vogel H."/>
            <person name="Walenz B.P."/>
            <person name="Xu W."/>
            <person name="Zhang H.J."/>
            <person name="Zou Z."/>
            <person name="Batterham P."/>
            <person name="Edwards O.R."/>
            <person name="Feyereisen R."/>
            <person name="Gibbs R.A."/>
            <person name="Heckel D.G."/>
            <person name="McGrath A."/>
            <person name="Robin C."/>
            <person name="Scherer S.E."/>
            <person name="Worley K.C."/>
            <person name="Wu Y.D."/>
        </authorList>
    </citation>
    <scope>NUCLEOTIDE SEQUENCE [LARGE SCALE GENOMIC DNA]</scope>
    <source>
        <strain evidence="2">Harm_GR_Male_#8</strain>
        <tissue evidence="2">Whole organism</tissue>
    </source>
</reference>
<sequence length="127" mass="14774">MFALFLCTKYSIREKVMTNNKRLYDWFRVICVIVGRCFNMYQFVNIIRNYKVLGQYSSSYDYGNLWICIGAAIGYSLYLIGDFTISLSTIVMSNFNILLIFKFNTFFDPYKSMAPYSKTSTPSVGQV</sequence>
<keyword evidence="3" id="KW-1185">Reference proteome</keyword>
<protein>
    <submittedName>
        <fullName evidence="2">Uncharacterized protein</fullName>
    </submittedName>
</protein>
<gene>
    <name evidence="2" type="primary">HaOG200740</name>
    <name evidence="2" type="ORF">B5X24_HaOG200740</name>
</gene>
<feature type="transmembrane region" description="Helical" evidence="1">
    <location>
        <begin position="26"/>
        <end position="47"/>
    </location>
</feature>
<name>A0A2W1BWB7_HELAM</name>
<evidence type="ECO:0000313" key="2">
    <source>
        <dbReference type="EMBL" id="PZC77090.1"/>
    </source>
</evidence>
<dbReference type="AlphaFoldDB" id="A0A2W1BWB7"/>
<feature type="transmembrane region" description="Helical" evidence="1">
    <location>
        <begin position="84"/>
        <end position="103"/>
    </location>
</feature>